<evidence type="ECO:0000256" key="2">
    <source>
        <dbReference type="ARBA" id="ARBA00022649"/>
    </source>
</evidence>
<keyword evidence="3" id="KW-0540">Nuclease</keyword>
<keyword evidence="2" id="KW-1277">Toxin-antitoxin system</keyword>
<dbReference type="GO" id="GO:0004540">
    <property type="term" value="F:RNA nuclease activity"/>
    <property type="evidence" value="ECO:0007669"/>
    <property type="project" value="InterPro"/>
</dbReference>
<evidence type="ECO:0000256" key="4">
    <source>
        <dbReference type="ARBA" id="ARBA00022741"/>
    </source>
</evidence>
<gene>
    <name evidence="6" type="ORF">BN2476_240171</name>
</gene>
<evidence type="ECO:0008006" key="8">
    <source>
        <dbReference type="Google" id="ProtNLM"/>
    </source>
</evidence>
<keyword evidence="7" id="KW-1185">Reference proteome</keyword>
<dbReference type="Pfam" id="PF01934">
    <property type="entry name" value="HepT-like"/>
    <property type="match status" value="1"/>
</dbReference>
<dbReference type="InterPro" id="IPR008201">
    <property type="entry name" value="HepT-like"/>
</dbReference>
<keyword evidence="4" id="KW-0547">Nucleotide-binding</keyword>
<dbReference type="Proteomes" id="UP000195569">
    <property type="component" value="Unassembled WGS sequence"/>
</dbReference>
<dbReference type="EMBL" id="CYGY02000024">
    <property type="protein sequence ID" value="SIT40471.1"/>
    <property type="molecule type" value="Genomic_DNA"/>
</dbReference>
<sequence>MKQTDQHIADCLERMLEAIARIEHYTEDMTGDTFRVDSLVQDAVIYNLGIVGRVASDVERNHPDFAATHAHVRWKHLHQTCDRIAHDYFSFDADLAWQWITRELPVLKEQLAQIRRPTS</sequence>
<evidence type="ECO:0000313" key="6">
    <source>
        <dbReference type="EMBL" id="SIT40471.1"/>
    </source>
</evidence>
<comment type="caution">
    <text evidence="6">The sequence shown here is derived from an EMBL/GenBank/DDBJ whole genome shotgun (WGS) entry which is preliminary data.</text>
</comment>
<proteinExistence type="predicted"/>
<dbReference type="RefSeq" id="WP_087734474.1">
    <property type="nucleotide sequence ID" value="NZ_CYGY02000024.1"/>
</dbReference>
<evidence type="ECO:0000256" key="3">
    <source>
        <dbReference type="ARBA" id="ARBA00022722"/>
    </source>
</evidence>
<evidence type="ECO:0000256" key="5">
    <source>
        <dbReference type="ARBA" id="ARBA00022801"/>
    </source>
</evidence>
<dbReference type="PANTHER" id="PTHR34139">
    <property type="entry name" value="UPF0331 PROTEIN MJ0127"/>
    <property type="match status" value="1"/>
</dbReference>
<name>A0A1N7RZG5_9BURK</name>
<organism evidence="6 7">
    <name type="scientific">Paraburkholderia piptadeniae</name>
    <dbReference type="NCBI Taxonomy" id="1701573"/>
    <lineage>
        <taxon>Bacteria</taxon>
        <taxon>Pseudomonadati</taxon>
        <taxon>Pseudomonadota</taxon>
        <taxon>Betaproteobacteria</taxon>
        <taxon>Burkholderiales</taxon>
        <taxon>Burkholderiaceae</taxon>
        <taxon>Paraburkholderia</taxon>
    </lineage>
</organism>
<dbReference type="PANTHER" id="PTHR34139:SF1">
    <property type="entry name" value="RNASE MJ1380-RELATED"/>
    <property type="match status" value="1"/>
</dbReference>
<keyword evidence="5" id="KW-0378">Hydrolase</keyword>
<dbReference type="AlphaFoldDB" id="A0A1N7RZG5"/>
<dbReference type="OrthoDB" id="4829434at2"/>
<protein>
    <recommendedName>
        <fullName evidence="8">DUF86 domain-containing protein</fullName>
    </recommendedName>
</protein>
<evidence type="ECO:0000256" key="1">
    <source>
        <dbReference type="ARBA" id="ARBA00022553"/>
    </source>
</evidence>
<dbReference type="GO" id="GO:0016787">
    <property type="term" value="F:hydrolase activity"/>
    <property type="evidence" value="ECO:0007669"/>
    <property type="project" value="UniProtKB-KW"/>
</dbReference>
<dbReference type="GO" id="GO:0000166">
    <property type="term" value="F:nucleotide binding"/>
    <property type="evidence" value="ECO:0007669"/>
    <property type="project" value="UniProtKB-KW"/>
</dbReference>
<dbReference type="GO" id="GO:0110001">
    <property type="term" value="C:toxin-antitoxin complex"/>
    <property type="evidence" value="ECO:0007669"/>
    <property type="project" value="InterPro"/>
</dbReference>
<evidence type="ECO:0000313" key="7">
    <source>
        <dbReference type="Proteomes" id="UP000195569"/>
    </source>
</evidence>
<keyword evidence="1" id="KW-0597">Phosphoprotein</keyword>
<dbReference type="InterPro" id="IPR051813">
    <property type="entry name" value="HepT_RNase_toxin"/>
</dbReference>
<reference evidence="6" key="1">
    <citation type="submission" date="2016-12" db="EMBL/GenBank/DDBJ databases">
        <authorList>
            <person name="Moulin L."/>
        </authorList>
    </citation>
    <scope>NUCLEOTIDE SEQUENCE [LARGE SCALE GENOMIC DNA]</scope>
    <source>
        <strain evidence="6">STM 7183</strain>
    </source>
</reference>
<accession>A0A1N7RZG5</accession>